<dbReference type="Proteomes" id="UP000053097">
    <property type="component" value="Unassembled WGS sequence"/>
</dbReference>
<feature type="compositionally biased region" description="Basic residues" evidence="1">
    <location>
        <begin position="1"/>
        <end position="10"/>
    </location>
</feature>
<evidence type="ECO:0000256" key="1">
    <source>
        <dbReference type="SAM" id="MobiDB-lite"/>
    </source>
</evidence>
<protein>
    <submittedName>
        <fullName evidence="2">Uncharacterized protein</fullName>
    </submittedName>
</protein>
<evidence type="ECO:0000313" key="2">
    <source>
        <dbReference type="EMBL" id="EZA47464.1"/>
    </source>
</evidence>
<dbReference type="OMA" id="TADIPHH"/>
<gene>
    <name evidence="2" type="ORF">X777_15591</name>
</gene>
<dbReference type="EMBL" id="KK107847">
    <property type="protein sequence ID" value="EZA47464.1"/>
    <property type="molecule type" value="Genomic_DNA"/>
</dbReference>
<feature type="region of interest" description="Disordered" evidence="1">
    <location>
        <begin position="1"/>
        <end position="21"/>
    </location>
</feature>
<feature type="non-terminal residue" evidence="2">
    <location>
        <position position="106"/>
    </location>
</feature>
<keyword evidence="3" id="KW-1185">Reference proteome</keyword>
<reference evidence="2 3" key="1">
    <citation type="journal article" date="2014" name="Curr. Biol.">
        <title>The genome of the clonal raider ant Cerapachys biroi.</title>
        <authorList>
            <person name="Oxley P.R."/>
            <person name="Ji L."/>
            <person name="Fetter-Pruneda I."/>
            <person name="McKenzie S.K."/>
            <person name="Li C."/>
            <person name="Hu H."/>
            <person name="Zhang G."/>
            <person name="Kronauer D.J."/>
        </authorList>
    </citation>
    <scope>NUCLEOTIDE SEQUENCE [LARGE SCALE GENOMIC DNA]</scope>
</reference>
<organism evidence="2 3">
    <name type="scientific">Ooceraea biroi</name>
    <name type="common">Clonal raider ant</name>
    <name type="synonym">Cerapachys biroi</name>
    <dbReference type="NCBI Taxonomy" id="2015173"/>
    <lineage>
        <taxon>Eukaryota</taxon>
        <taxon>Metazoa</taxon>
        <taxon>Ecdysozoa</taxon>
        <taxon>Arthropoda</taxon>
        <taxon>Hexapoda</taxon>
        <taxon>Insecta</taxon>
        <taxon>Pterygota</taxon>
        <taxon>Neoptera</taxon>
        <taxon>Endopterygota</taxon>
        <taxon>Hymenoptera</taxon>
        <taxon>Apocrita</taxon>
        <taxon>Aculeata</taxon>
        <taxon>Formicoidea</taxon>
        <taxon>Formicidae</taxon>
        <taxon>Dorylinae</taxon>
        <taxon>Ooceraea</taxon>
    </lineage>
</organism>
<sequence length="106" mass="11879">VCSPHRRKNAANRSRDAEPFDDIPHSYPSINLALGIILGIVLLNTADIPHHGLKNKEETRQKADAFRGSKIARTPHTKLASSHHHLLHFLQSRYPCVETCNSLVNI</sequence>
<evidence type="ECO:0000313" key="3">
    <source>
        <dbReference type="Proteomes" id="UP000053097"/>
    </source>
</evidence>
<feature type="non-terminal residue" evidence="2">
    <location>
        <position position="1"/>
    </location>
</feature>
<proteinExistence type="predicted"/>
<name>A0A026VX81_OOCBI</name>
<accession>A0A026VX81</accession>
<dbReference type="AlphaFoldDB" id="A0A026VX81"/>